<protein>
    <submittedName>
        <fullName evidence="5">Tyrosine-type recombinase/integrase</fullName>
    </submittedName>
</protein>
<keyword evidence="2" id="KW-0238">DNA-binding</keyword>
<dbReference type="Pfam" id="PF13102">
    <property type="entry name" value="Phage_int_SAM_5"/>
    <property type="match status" value="1"/>
</dbReference>
<dbReference type="PANTHER" id="PTHR30349:SF64">
    <property type="entry name" value="PROPHAGE INTEGRASE INTD-RELATED"/>
    <property type="match status" value="1"/>
</dbReference>
<organism evidence="5 6">
    <name type="scientific">Sphingobacterium populi</name>
    <dbReference type="NCBI Taxonomy" id="1812824"/>
    <lineage>
        <taxon>Bacteria</taxon>
        <taxon>Pseudomonadati</taxon>
        <taxon>Bacteroidota</taxon>
        <taxon>Sphingobacteriia</taxon>
        <taxon>Sphingobacteriales</taxon>
        <taxon>Sphingobacteriaceae</taxon>
        <taxon>Sphingobacterium</taxon>
    </lineage>
</organism>
<dbReference type="InterPro" id="IPR010998">
    <property type="entry name" value="Integrase_recombinase_N"/>
</dbReference>
<dbReference type="Proteomes" id="UP001597418">
    <property type="component" value="Unassembled WGS sequence"/>
</dbReference>
<reference evidence="6" key="1">
    <citation type="journal article" date="2019" name="Int. J. Syst. Evol. Microbiol.">
        <title>The Global Catalogue of Microorganisms (GCM) 10K type strain sequencing project: providing services to taxonomists for standard genome sequencing and annotation.</title>
        <authorList>
            <consortium name="The Broad Institute Genomics Platform"/>
            <consortium name="The Broad Institute Genome Sequencing Center for Infectious Disease"/>
            <person name="Wu L."/>
            <person name="Ma J."/>
        </authorList>
    </citation>
    <scope>NUCLEOTIDE SEQUENCE [LARGE SCALE GENOMIC DNA]</scope>
    <source>
        <strain evidence="6">KCTC 42247</strain>
    </source>
</reference>
<dbReference type="Pfam" id="PF17293">
    <property type="entry name" value="Arm-DNA-bind_5"/>
    <property type="match status" value="1"/>
</dbReference>
<accession>A0ABW5U841</accession>
<dbReference type="InterPro" id="IPR050090">
    <property type="entry name" value="Tyrosine_recombinase_XerCD"/>
</dbReference>
<evidence type="ECO:0000313" key="6">
    <source>
        <dbReference type="Proteomes" id="UP001597418"/>
    </source>
</evidence>
<dbReference type="Gene3D" id="1.10.150.130">
    <property type="match status" value="1"/>
</dbReference>
<evidence type="ECO:0000256" key="2">
    <source>
        <dbReference type="ARBA" id="ARBA00023125"/>
    </source>
</evidence>
<gene>
    <name evidence="5" type="ORF">ACFSQ6_01055</name>
</gene>
<dbReference type="SUPFAM" id="SSF56349">
    <property type="entry name" value="DNA breaking-rejoining enzymes"/>
    <property type="match status" value="1"/>
</dbReference>
<dbReference type="InterPro" id="IPR002104">
    <property type="entry name" value="Integrase_catalytic"/>
</dbReference>
<evidence type="ECO:0000256" key="3">
    <source>
        <dbReference type="ARBA" id="ARBA00023172"/>
    </source>
</evidence>
<dbReference type="InterPro" id="IPR035386">
    <property type="entry name" value="Arm-DNA-bind_5"/>
</dbReference>
<dbReference type="RefSeq" id="WP_066753207.1">
    <property type="nucleotide sequence ID" value="NZ_JBHUMB010000005.1"/>
</dbReference>
<name>A0ABW5U841_9SPHI</name>
<dbReference type="InterPro" id="IPR013762">
    <property type="entry name" value="Integrase-like_cat_sf"/>
</dbReference>
<evidence type="ECO:0000256" key="1">
    <source>
        <dbReference type="ARBA" id="ARBA00008857"/>
    </source>
</evidence>
<proteinExistence type="inferred from homology"/>
<sequence>MNDQNNDVKFYVALDSKKKANGTQKVFLRLYQKGKKIDFFTGIVWTAEYFDKSNERLKPRFSDDPDVHPHNMTIGQYKSLVHKIIINAYVNDLSISIDDIVTNLKSLDSNTDFLMFCRELGLKNVRSGIITYETFQRHRVSFNKLIEFWNSDIIPIDEITTNKIEALDAYFRKLYKAHNTISGYHKDIKGYLNKAVKAGLIKTNPYDHFRPVRYIQGDREVLTQDELKRLMDVFRSGNLLPEEHEVLRRFLFSCLTGIRISDTHSLRSDQIKNGFLLINPHKGRKYGKKIKLPISLTAQSLIANREGIIFTKSSDQQINRMLKVIAAHAKIYKRISYHCARDTFGTIFIERGGDVKSLCDLMGHSDIRITMIYLKMSDQRKVQLMNNFDDIFD</sequence>
<dbReference type="EMBL" id="JBHUMB010000005">
    <property type="protein sequence ID" value="MFD2741977.1"/>
    <property type="molecule type" value="Genomic_DNA"/>
</dbReference>
<dbReference type="InterPro" id="IPR025269">
    <property type="entry name" value="SAM-like_dom"/>
</dbReference>
<evidence type="ECO:0000313" key="5">
    <source>
        <dbReference type="EMBL" id="MFD2741977.1"/>
    </source>
</evidence>
<dbReference type="Gene3D" id="1.10.443.10">
    <property type="entry name" value="Intergrase catalytic core"/>
    <property type="match status" value="1"/>
</dbReference>
<dbReference type="InterPro" id="IPR011010">
    <property type="entry name" value="DNA_brk_join_enz"/>
</dbReference>
<dbReference type="PANTHER" id="PTHR30349">
    <property type="entry name" value="PHAGE INTEGRASE-RELATED"/>
    <property type="match status" value="1"/>
</dbReference>
<keyword evidence="6" id="KW-1185">Reference proteome</keyword>
<dbReference type="PROSITE" id="PS51898">
    <property type="entry name" value="TYR_RECOMBINASE"/>
    <property type="match status" value="1"/>
</dbReference>
<evidence type="ECO:0000259" key="4">
    <source>
        <dbReference type="PROSITE" id="PS51898"/>
    </source>
</evidence>
<feature type="domain" description="Tyr recombinase" evidence="4">
    <location>
        <begin position="217"/>
        <end position="386"/>
    </location>
</feature>
<keyword evidence="3" id="KW-0233">DNA recombination</keyword>
<comment type="caution">
    <text evidence="5">The sequence shown here is derived from an EMBL/GenBank/DDBJ whole genome shotgun (WGS) entry which is preliminary data.</text>
</comment>
<comment type="similarity">
    <text evidence="1">Belongs to the 'phage' integrase family.</text>
</comment>
<dbReference type="CDD" id="cd01185">
    <property type="entry name" value="INTN1_C_like"/>
    <property type="match status" value="1"/>
</dbReference>
<dbReference type="Pfam" id="PF00589">
    <property type="entry name" value="Phage_integrase"/>
    <property type="match status" value="1"/>
</dbReference>